<reference evidence="1" key="1">
    <citation type="submission" date="2020-04" db="EMBL/GenBank/DDBJ databases">
        <authorList>
            <person name="Chiriac C."/>
            <person name="Salcher M."/>
            <person name="Ghai R."/>
            <person name="Kavagutti S V."/>
        </authorList>
    </citation>
    <scope>NUCLEOTIDE SEQUENCE</scope>
</reference>
<gene>
    <name evidence="2" type="ORF">UFOVP181_466</name>
    <name evidence="1" type="ORF">UFOVP57_175</name>
</gene>
<sequence>MAGFKVLLNGEEIDTVFFNKGCDEEYVKESLVNHDGYPSDIEVIIEG</sequence>
<proteinExistence type="predicted"/>
<evidence type="ECO:0000313" key="2">
    <source>
        <dbReference type="EMBL" id="CAB5209409.1"/>
    </source>
</evidence>
<organism evidence="1">
    <name type="scientific">uncultured Caudovirales phage</name>
    <dbReference type="NCBI Taxonomy" id="2100421"/>
    <lineage>
        <taxon>Viruses</taxon>
        <taxon>Duplodnaviria</taxon>
        <taxon>Heunggongvirae</taxon>
        <taxon>Uroviricota</taxon>
        <taxon>Caudoviricetes</taxon>
        <taxon>Peduoviridae</taxon>
        <taxon>Maltschvirus</taxon>
        <taxon>Maltschvirus maltsch</taxon>
    </lineage>
</organism>
<dbReference type="EMBL" id="LR798231">
    <property type="protein sequence ID" value="CAB5209409.1"/>
    <property type="molecule type" value="Genomic_DNA"/>
</dbReference>
<evidence type="ECO:0000313" key="1">
    <source>
        <dbReference type="EMBL" id="CAB4125634.1"/>
    </source>
</evidence>
<name>A0A6J5KT54_9CAUD</name>
<protein>
    <submittedName>
        <fullName evidence="1">Uncharacterized protein</fullName>
    </submittedName>
</protein>
<accession>A0A6J5KT54</accession>
<dbReference type="EMBL" id="LR796187">
    <property type="protein sequence ID" value="CAB4125634.1"/>
    <property type="molecule type" value="Genomic_DNA"/>
</dbReference>